<dbReference type="OrthoDB" id="1467516at2"/>
<evidence type="ECO:0000313" key="3">
    <source>
        <dbReference type="Proteomes" id="UP000321513"/>
    </source>
</evidence>
<organism evidence="2 3">
    <name type="scientific">Segetibacter aerophilus</name>
    <dbReference type="NCBI Taxonomy" id="670293"/>
    <lineage>
        <taxon>Bacteria</taxon>
        <taxon>Pseudomonadati</taxon>
        <taxon>Bacteroidota</taxon>
        <taxon>Chitinophagia</taxon>
        <taxon>Chitinophagales</taxon>
        <taxon>Chitinophagaceae</taxon>
        <taxon>Segetibacter</taxon>
    </lineage>
</organism>
<dbReference type="EMBL" id="BJYT01000009">
    <property type="protein sequence ID" value="GEO10186.1"/>
    <property type="molecule type" value="Genomic_DNA"/>
</dbReference>
<evidence type="ECO:0000259" key="1">
    <source>
        <dbReference type="Pfam" id="PF14088"/>
    </source>
</evidence>
<reference evidence="2 3" key="1">
    <citation type="submission" date="2019-07" db="EMBL/GenBank/DDBJ databases">
        <title>Whole genome shotgun sequence of Segetibacter aerophilus NBRC 106135.</title>
        <authorList>
            <person name="Hosoyama A."/>
            <person name="Uohara A."/>
            <person name="Ohji S."/>
            <person name="Ichikawa N."/>
        </authorList>
    </citation>
    <scope>NUCLEOTIDE SEQUENCE [LARGE SCALE GENOMIC DNA]</scope>
    <source>
        <strain evidence="2 3">NBRC 106135</strain>
    </source>
</reference>
<feature type="domain" description="DUF4268" evidence="1">
    <location>
        <begin position="10"/>
        <end position="145"/>
    </location>
</feature>
<gene>
    <name evidence="2" type="ORF">SAE01_26820</name>
</gene>
<sequence>MFSRQEASQLRKEFWTVFGQYMKPVPGFEGEKVNWLNYKTGEKDVLFKMEAENKMATVGIELVHSDLEIQQLYYEQFVQLKNMFENIVGKGWTWSLHTPNQNGKVISRIFSELGSVSVFNKADWPALISFFKPRIIALDEFWSNAKYGFEGLH</sequence>
<proteinExistence type="predicted"/>
<dbReference type="RefSeq" id="WP_147204294.1">
    <property type="nucleotide sequence ID" value="NZ_BJYT01000009.1"/>
</dbReference>
<dbReference type="InterPro" id="IPR025364">
    <property type="entry name" value="DUF4268"/>
</dbReference>
<accession>A0A512BDZ2</accession>
<dbReference type="Proteomes" id="UP000321513">
    <property type="component" value="Unassembled WGS sequence"/>
</dbReference>
<dbReference type="AlphaFoldDB" id="A0A512BDZ2"/>
<protein>
    <recommendedName>
        <fullName evidence="1">DUF4268 domain-containing protein</fullName>
    </recommendedName>
</protein>
<evidence type="ECO:0000313" key="2">
    <source>
        <dbReference type="EMBL" id="GEO10186.1"/>
    </source>
</evidence>
<comment type="caution">
    <text evidence="2">The sequence shown here is derived from an EMBL/GenBank/DDBJ whole genome shotgun (WGS) entry which is preliminary data.</text>
</comment>
<dbReference type="Pfam" id="PF14088">
    <property type="entry name" value="DUF4268"/>
    <property type="match status" value="1"/>
</dbReference>
<keyword evidence="3" id="KW-1185">Reference proteome</keyword>
<name>A0A512BDZ2_9BACT</name>